<dbReference type="AlphaFoldDB" id="A0A0W0S385"/>
<sequence>MKTNFFRHYLLNFSLFNLLFLILQFIYVLAQGGSFLKTIPLPLAVYLQIATAGLIQLVLYFLLTLLQIFWLWGLKDSYLEKISLECWQFIIYFLSVTAVITLNCYFFPLSLFSRLFLPDIPITLIQIIMMSVLLGLCFLTMHALFKIYKQYSIFMTFLLGAILFASMVTYWQKPTPPSRRQTAQPNIIIIGVDSLSPERINKISTPNLYQFFNNGVHFRETITPLARTYSAWASILTGLYPLDHRARYNLMPPELVNSSESIAWTLQKMGYQTIYATDERRFSPIDSDFGFQKIIGPRLGVNDILLGTFYDFPLSNFLINLPISHWLFPYNYLNRASHFSYYPSSFDDALNRAIKQSNPKKPLFFAVHFALPHWPYAWAASSPAEVGDVYSVQEREGLYFSSVHEADKQVGALLKNLQQAGLLENSMVIVLSDHGESLYEVGSRKTNLQNYQGKQKSQLIDYFKRKTSTALEMSAGHGSDLLSPSQFHCLLGFNVFHNNQSLISPKEISTRVALIDIAPTIYSFLKIPLKRNFDGISLLNAITNNQTLPEKRVFILESGELPNQIVSRERARILGKLLYMVNPENNQLQLRKDKLPVLDALKLYGILDGDWLVALYPDDYKYITVILRLSDGKWTDDLSSSFAQNSPMHPLLMELLQFYQQELASYPKSKVTPDLLE</sequence>
<dbReference type="PANTHER" id="PTHR43751">
    <property type="entry name" value="SULFATASE"/>
    <property type="match status" value="1"/>
</dbReference>
<evidence type="ECO:0000313" key="4">
    <source>
        <dbReference type="Proteomes" id="UP000054742"/>
    </source>
</evidence>
<dbReference type="PANTHER" id="PTHR43751:SF3">
    <property type="entry name" value="SULFATASE N-TERMINAL DOMAIN-CONTAINING PROTEIN"/>
    <property type="match status" value="1"/>
</dbReference>
<dbReference type="Gene3D" id="3.40.720.10">
    <property type="entry name" value="Alkaline Phosphatase, subunit A"/>
    <property type="match status" value="1"/>
</dbReference>
<evidence type="ECO:0000313" key="3">
    <source>
        <dbReference type="EMBL" id="KTC77818.1"/>
    </source>
</evidence>
<keyword evidence="1" id="KW-1133">Transmembrane helix</keyword>
<organism evidence="3 4">
    <name type="scientific">Legionella brunensis</name>
    <dbReference type="NCBI Taxonomy" id="29422"/>
    <lineage>
        <taxon>Bacteria</taxon>
        <taxon>Pseudomonadati</taxon>
        <taxon>Pseudomonadota</taxon>
        <taxon>Gammaproteobacteria</taxon>
        <taxon>Legionellales</taxon>
        <taxon>Legionellaceae</taxon>
        <taxon>Legionella</taxon>
    </lineage>
</organism>
<protein>
    <submittedName>
        <fullName evidence="3">Putative Sulfatase</fullName>
    </submittedName>
</protein>
<dbReference type="PATRIC" id="fig|29422.6.peg.2878"/>
<evidence type="ECO:0000259" key="2">
    <source>
        <dbReference type="Pfam" id="PF00884"/>
    </source>
</evidence>
<dbReference type="InterPro" id="IPR052701">
    <property type="entry name" value="GAG_Ulvan_Degrading_Sulfatases"/>
</dbReference>
<feature type="transmembrane region" description="Helical" evidence="1">
    <location>
        <begin position="49"/>
        <end position="74"/>
    </location>
</feature>
<feature type="transmembrane region" description="Helical" evidence="1">
    <location>
        <begin position="151"/>
        <end position="171"/>
    </location>
</feature>
<dbReference type="InterPro" id="IPR017850">
    <property type="entry name" value="Alkaline_phosphatase_core_sf"/>
</dbReference>
<dbReference type="SUPFAM" id="SSF53649">
    <property type="entry name" value="Alkaline phosphatase-like"/>
    <property type="match status" value="1"/>
</dbReference>
<proteinExistence type="predicted"/>
<dbReference type="Pfam" id="PF00884">
    <property type="entry name" value="Sulfatase"/>
    <property type="match status" value="1"/>
</dbReference>
<dbReference type="OrthoDB" id="9803751at2"/>
<keyword evidence="4" id="KW-1185">Reference proteome</keyword>
<keyword evidence="1" id="KW-0472">Membrane</keyword>
<name>A0A0W0S385_9GAMM</name>
<reference evidence="3 4" key="1">
    <citation type="submission" date="2015-11" db="EMBL/GenBank/DDBJ databases">
        <title>Genomic analysis of 38 Legionella species identifies large and diverse effector repertoires.</title>
        <authorList>
            <person name="Burstein D."/>
            <person name="Amaro F."/>
            <person name="Zusman T."/>
            <person name="Lifshitz Z."/>
            <person name="Cohen O."/>
            <person name="Gilbert J.A."/>
            <person name="Pupko T."/>
            <person name="Shuman H.A."/>
            <person name="Segal G."/>
        </authorList>
    </citation>
    <scope>NUCLEOTIDE SEQUENCE [LARGE SCALE GENOMIC DNA]</scope>
    <source>
        <strain evidence="3 4">ATCC 43878</strain>
    </source>
</reference>
<evidence type="ECO:0000256" key="1">
    <source>
        <dbReference type="SAM" id="Phobius"/>
    </source>
</evidence>
<dbReference type="STRING" id="29422.Lbru_2711"/>
<feature type="transmembrane region" description="Helical" evidence="1">
    <location>
        <begin position="120"/>
        <end position="139"/>
    </location>
</feature>
<dbReference type="EMBL" id="LNXV01000034">
    <property type="protein sequence ID" value="KTC77818.1"/>
    <property type="molecule type" value="Genomic_DNA"/>
</dbReference>
<keyword evidence="1" id="KW-0812">Transmembrane</keyword>
<feature type="transmembrane region" description="Helical" evidence="1">
    <location>
        <begin position="9"/>
        <end position="29"/>
    </location>
</feature>
<dbReference type="RefSeq" id="WP_058442693.1">
    <property type="nucleotide sequence ID" value="NZ_CAAAHU010000011.1"/>
</dbReference>
<gene>
    <name evidence="3" type="ORF">Lbru_2711</name>
</gene>
<dbReference type="Proteomes" id="UP000054742">
    <property type="component" value="Unassembled WGS sequence"/>
</dbReference>
<feature type="transmembrane region" description="Helical" evidence="1">
    <location>
        <begin position="86"/>
        <end position="108"/>
    </location>
</feature>
<comment type="caution">
    <text evidence="3">The sequence shown here is derived from an EMBL/GenBank/DDBJ whole genome shotgun (WGS) entry which is preliminary data.</text>
</comment>
<feature type="domain" description="Sulfatase N-terminal" evidence="2">
    <location>
        <begin position="185"/>
        <end position="465"/>
    </location>
</feature>
<accession>A0A0W0S385</accession>
<dbReference type="InterPro" id="IPR000917">
    <property type="entry name" value="Sulfatase_N"/>
</dbReference>